<dbReference type="KEGG" id="ssan:NX02_12275"/>
<sequence>MKAVGFEFPVDSSDQWDGFNDPGIEHFTGNRLQHLGREVPQNTIDAKIGSPARITVSLRKVPVKSVPGISDLKGAVARCAEAAPGEDSEKATKFFADAAKLLDGKDIHVLQLRDANTTGLRGPCVNGKPFFALMKATGQSKKIGTSTGSYGIGKFAPFTVSELRTVFVSTVWADEQDQLHHYVQGKSVLMSHLDADGKTRRGTGFWGVRKQCQPVDSLTSDIPDWLSLADADGKLDGQQGTMLSIIGFTPTKGWQNVLTANIIENFFGAVSRGELEVNIEGGIVISAATLSGLLADPDVKASVSEQAGEPEKFDNVASYLRALEGGTEVHVEKSENYHLGECELRILVGENLPRRVAVLRNGMLITESLQGLIRFGDFKEFAAVLECPTEKGLELLRAMEPPRHDAFEPDRLPPDRRQQGRTALRELATWVRKMLARHAKDPVAEETSLDELAAFFGDEDDEGAAKQKDENPAGAIVIRARAVKPKLGGGTFGGSAASVDDEAGGAGDGSGDGDGDGPGEGGGSGGGENDAGGGDRPASDGGASQQRKTQSSGLPLGDVRAVPLTPNSRRVAFTPSESGALVIELQDSGADTNYALAVHAASQGAIKDGRIEGIVAKAGARCIIDVELAQDFQGTLRVVANAI</sequence>
<dbReference type="PATRIC" id="fig|1123269.5.peg.2384"/>
<feature type="compositionally biased region" description="Polar residues" evidence="1">
    <location>
        <begin position="542"/>
        <end position="553"/>
    </location>
</feature>
<dbReference type="OrthoDB" id="9146762at2"/>
<dbReference type="eggNOG" id="COG3727">
    <property type="taxonomic scope" value="Bacteria"/>
</dbReference>
<evidence type="ECO:0000313" key="3">
    <source>
        <dbReference type="Proteomes" id="UP000018851"/>
    </source>
</evidence>
<dbReference type="Proteomes" id="UP000018851">
    <property type="component" value="Chromosome"/>
</dbReference>
<gene>
    <name evidence="2" type="ORF">NX02_12275</name>
</gene>
<dbReference type="RefSeq" id="WP_025292365.1">
    <property type="nucleotide sequence ID" value="NZ_CP006644.1"/>
</dbReference>
<evidence type="ECO:0000256" key="1">
    <source>
        <dbReference type="SAM" id="MobiDB-lite"/>
    </source>
</evidence>
<reference evidence="2 3" key="1">
    <citation type="submission" date="2013-07" db="EMBL/GenBank/DDBJ databases">
        <title>Completed genome of Sphingomonas sanxanigenens NX02.</title>
        <authorList>
            <person name="Ma T."/>
            <person name="Huang H."/>
            <person name="Wu M."/>
            <person name="Li X."/>
            <person name="Li G."/>
        </authorList>
    </citation>
    <scope>NUCLEOTIDE SEQUENCE [LARGE SCALE GENOMIC DNA]</scope>
    <source>
        <strain evidence="2 3">NX02</strain>
    </source>
</reference>
<feature type="compositionally biased region" description="Gly residues" evidence="1">
    <location>
        <begin position="518"/>
        <end position="535"/>
    </location>
</feature>
<dbReference type="AlphaFoldDB" id="W0ACA0"/>
<protein>
    <submittedName>
        <fullName evidence="2">Uncharacterized protein</fullName>
    </submittedName>
</protein>
<proteinExistence type="predicted"/>
<name>W0ACA0_9SPHN</name>
<dbReference type="HOGENOM" id="CLU_027697_0_0_5"/>
<evidence type="ECO:0000313" key="2">
    <source>
        <dbReference type="EMBL" id="AHE54157.1"/>
    </source>
</evidence>
<dbReference type="STRING" id="1123269.NX02_12275"/>
<dbReference type="EMBL" id="CP006644">
    <property type="protein sequence ID" value="AHE54157.1"/>
    <property type="molecule type" value="Genomic_DNA"/>
</dbReference>
<accession>W0ACA0</accession>
<feature type="region of interest" description="Disordered" evidence="1">
    <location>
        <begin position="487"/>
        <end position="563"/>
    </location>
</feature>
<keyword evidence="3" id="KW-1185">Reference proteome</keyword>
<organism evidence="2 3">
    <name type="scientific">Sphingomonas sanxanigenens DSM 19645 = NX02</name>
    <dbReference type="NCBI Taxonomy" id="1123269"/>
    <lineage>
        <taxon>Bacteria</taxon>
        <taxon>Pseudomonadati</taxon>
        <taxon>Pseudomonadota</taxon>
        <taxon>Alphaproteobacteria</taxon>
        <taxon>Sphingomonadales</taxon>
        <taxon>Sphingomonadaceae</taxon>
        <taxon>Sphingomonas</taxon>
    </lineage>
</organism>